<organism evidence="2 3">
    <name type="scientific">Anopheles melas</name>
    <dbReference type="NCBI Taxonomy" id="34690"/>
    <lineage>
        <taxon>Eukaryota</taxon>
        <taxon>Metazoa</taxon>
        <taxon>Ecdysozoa</taxon>
        <taxon>Arthropoda</taxon>
        <taxon>Hexapoda</taxon>
        <taxon>Insecta</taxon>
        <taxon>Pterygota</taxon>
        <taxon>Neoptera</taxon>
        <taxon>Endopterygota</taxon>
        <taxon>Diptera</taxon>
        <taxon>Nematocera</taxon>
        <taxon>Culicoidea</taxon>
        <taxon>Culicidae</taxon>
        <taxon>Anophelinae</taxon>
        <taxon>Anopheles</taxon>
    </lineage>
</organism>
<feature type="compositionally biased region" description="Low complexity" evidence="1">
    <location>
        <begin position="1"/>
        <end position="23"/>
    </location>
</feature>
<accession>A0A182UKR3</accession>
<dbReference type="EnsemblMetazoa" id="AMEC022192-RA">
    <property type="protein sequence ID" value="AMEC022192-PA"/>
    <property type="gene ID" value="AMEC022192"/>
</dbReference>
<feature type="compositionally biased region" description="Basic and acidic residues" evidence="1">
    <location>
        <begin position="32"/>
        <end position="46"/>
    </location>
</feature>
<dbReference type="AlphaFoldDB" id="A0A182UKR3"/>
<evidence type="ECO:0000313" key="3">
    <source>
        <dbReference type="Proteomes" id="UP000075902"/>
    </source>
</evidence>
<evidence type="ECO:0000256" key="1">
    <source>
        <dbReference type="SAM" id="MobiDB-lite"/>
    </source>
</evidence>
<evidence type="ECO:0000313" key="2">
    <source>
        <dbReference type="EnsemblMetazoa" id="AMEC022192-PA"/>
    </source>
</evidence>
<proteinExistence type="predicted"/>
<feature type="region of interest" description="Disordered" evidence="1">
    <location>
        <begin position="1"/>
        <end position="88"/>
    </location>
</feature>
<dbReference type="Proteomes" id="UP000075902">
    <property type="component" value="Unassembled WGS sequence"/>
</dbReference>
<dbReference type="STRING" id="34690.A0A182UKR3"/>
<dbReference type="VEuPathDB" id="VectorBase:AMEC022192"/>
<protein>
    <submittedName>
        <fullName evidence="2">Uncharacterized protein</fullName>
    </submittedName>
</protein>
<name>A0A182UKR3_9DIPT</name>
<reference evidence="2" key="2">
    <citation type="submission" date="2020-05" db="UniProtKB">
        <authorList>
            <consortium name="EnsemblMetazoa"/>
        </authorList>
    </citation>
    <scope>IDENTIFICATION</scope>
    <source>
        <strain evidence="2">CM1001059</strain>
    </source>
</reference>
<keyword evidence="3" id="KW-1185">Reference proteome</keyword>
<reference evidence="3" key="1">
    <citation type="submission" date="2014-01" db="EMBL/GenBank/DDBJ databases">
        <title>The Genome Sequence of Anopheles melas CM1001059_A (V2).</title>
        <authorList>
            <consortium name="The Broad Institute Genomics Platform"/>
            <person name="Neafsey D.E."/>
            <person name="Besansky N."/>
            <person name="Howell P."/>
            <person name="Walton C."/>
            <person name="Young S.K."/>
            <person name="Zeng Q."/>
            <person name="Gargeya S."/>
            <person name="Fitzgerald M."/>
            <person name="Haas B."/>
            <person name="Abouelleil A."/>
            <person name="Allen A.W."/>
            <person name="Alvarado L."/>
            <person name="Arachchi H.M."/>
            <person name="Berlin A.M."/>
            <person name="Chapman S.B."/>
            <person name="Gainer-Dewar J."/>
            <person name="Goldberg J."/>
            <person name="Griggs A."/>
            <person name="Gujja S."/>
            <person name="Hansen M."/>
            <person name="Howarth C."/>
            <person name="Imamovic A."/>
            <person name="Ireland A."/>
            <person name="Larimer J."/>
            <person name="McCowan C."/>
            <person name="Murphy C."/>
            <person name="Pearson M."/>
            <person name="Poon T.W."/>
            <person name="Priest M."/>
            <person name="Roberts A."/>
            <person name="Saif S."/>
            <person name="Shea T."/>
            <person name="Sisk P."/>
            <person name="Sykes S."/>
            <person name="Wortman J."/>
            <person name="Nusbaum C."/>
            <person name="Birren B."/>
        </authorList>
    </citation>
    <scope>NUCLEOTIDE SEQUENCE [LARGE SCALE GENOMIC DNA]</scope>
    <source>
        <strain evidence="3">CM1001059</strain>
    </source>
</reference>
<sequence length="105" mass="10685">QQQQQQQSSAASGNSSAPPASGNNTVINTHVQRPERVSIRLLEEAGHAAAGGPPPPGSSGGGTYSPISRPGSVGDSGSKSPVHHLHGQSNLASLVQDLLHRCKHA</sequence>